<evidence type="ECO:0000313" key="2">
    <source>
        <dbReference type="EMBL" id="MDC2954682.1"/>
    </source>
</evidence>
<keyword evidence="1" id="KW-0732">Signal</keyword>
<gene>
    <name evidence="2" type="ORF">PO587_09430</name>
</gene>
<proteinExistence type="predicted"/>
<evidence type="ECO:0008006" key="4">
    <source>
        <dbReference type="Google" id="ProtNLM"/>
    </source>
</evidence>
<organism evidence="2 3">
    <name type="scientific">Streptomyces gilvifuscus</name>
    <dbReference type="NCBI Taxonomy" id="1550617"/>
    <lineage>
        <taxon>Bacteria</taxon>
        <taxon>Bacillati</taxon>
        <taxon>Actinomycetota</taxon>
        <taxon>Actinomycetes</taxon>
        <taxon>Kitasatosporales</taxon>
        <taxon>Streptomycetaceae</taxon>
        <taxon>Streptomyces</taxon>
    </lineage>
</organism>
<accession>A0ABT5FQ70</accession>
<protein>
    <recommendedName>
        <fullName evidence="4">Lipoprotein</fullName>
    </recommendedName>
</protein>
<comment type="caution">
    <text evidence="2">The sequence shown here is derived from an EMBL/GenBank/DDBJ whole genome shotgun (WGS) entry which is preliminary data.</text>
</comment>
<reference evidence="2 3" key="1">
    <citation type="journal article" date="2015" name="Int. J. Syst. Evol. Microbiol.">
        <title>Streptomyces gilvifuscus sp. nov., an actinomycete that produces antibacterial compounds isolated from soil.</title>
        <authorList>
            <person name="Nguyen T.M."/>
            <person name="Kim J."/>
        </authorList>
    </citation>
    <scope>NUCLEOTIDE SEQUENCE [LARGE SCALE GENOMIC DNA]</scope>
    <source>
        <strain evidence="2 3">T113</strain>
    </source>
</reference>
<sequence>MRRHTSRAAMLLSVLALLTTAGCGGETAAGGGPRSERTSQARARAVAEAWRGSEAAEAWTKGYHPLDDVVQLPDGAFRTDADKRAYATQNFVLRTTLPTAPARTGRVKWSDGGSLTLPLTGAREAYDSVARGGNDGPHLTVTHARLGETTLLTSRGPATVPAWLFTVEGYDTPLKRVALAPSRPPAPPIRPAAKVPSDELWPLARLVNVARDGRSLTVIAQHGGCDEGPAVDVLETDGSVVLSASITGHKDGICTSEMLGEPRTVTLKRPLGDRILLDAFTGRPLTSPSGG</sequence>
<keyword evidence="3" id="KW-1185">Reference proteome</keyword>
<feature type="chain" id="PRO_5045328404" description="Lipoprotein" evidence="1">
    <location>
        <begin position="22"/>
        <end position="291"/>
    </location>
</feature>
<feature type="signal peptide" evidence="1">
    <location>
        <begin position="1"/>
        <end position="21"/>
    </location>
</feature>
<evidence type="ECO:0000256" key="1">
    <source>
        <dbReference type="SAM" id="SignalP"/>
    </source>
</evidence>
<evidence type="ECO:0000313" key="3">
    <source>
        <dbReference type="Proteomes" id="UP001221328"/>
    </source>
</evidence>
<name>A0ABT5FQ70_9ACTN</name>
<dbReference type="Proteomes" id="UP001221328">
    <property type="component" value="Unassembled WGS sequence"/>
</dbReference>
<dbReference type="PROSITE" id="PS51257">
    <property type="entry name" value="PROKAR_LIPOPROTEIN"/>
    <property type="match status" value="1"/>
</dbReference>
<dbReference type="EMBL" id="JAQOSK010000003">
    <property type="protein sequence ID" value="MDC2954682.1"/>
    <property type="molecule type" value="Genomic_DNA"/>
</dbReference>
<dbReference type="RefSeq" id="WP_272174847.1">
    <property type="nucleotide sequence ID" value="NZ_JAQOSK010000003.1"/>
</dbReference>